<dbReference type="EMBL" id="LCWV01000007">
    <property type="protein sequence ID" value="PWI71493.1"/>
    <property type="molecule type" value="Genomic_DNA"/>
</dbReference>
<feature type="domain" description="Amidohydrolase 3" evidence="1">
    <location>
        <begin position="117"/>
        <end position="599"/>
    </location>
</feature>
<comment type="caution">
    <text evidence="3">The sequence shown here is derived from an EMBL/GenBank/DDBJ whole genome shotgun (WGS) entry which is preliminary data.</text>
</comment>
<dbReference type="AlphaFoldDB" id="A0A2U3EAG7"/>
<name>A0A2U3EAG7_PURLI</name>
<dbReference type="Gene3D" id="2.30.40.10">
    <property type="entry name" value="Urease, subunit C, domain 1"/>
    <property type="match status" value="1"/>
</dbReference>
<evidence type="ECO:0000313" key="4">
    <source>
        <dbReference type="Proteomes" id="UP000245956"/>
    </source>
</evidence>
<dbReference type="Pfam" id="PF07969">
    <property type="entry name" value="Amidohydro_3"/>
    <property type="match status" value="1"/>
</dbReference>
<reference evidence="2" key="3">
    <citation type="submission" date="2023-11" db="EMBL/GenBank/DDBJ databases">
        <authorList>
            <person name="Beijen E."/>
            <person name="Ohm R.A."/>
        </authorList>
    </citation>
    <scope>NUCLEOTIDE SEQUENCE</scope>
    <source>
        <strain evidence="2">CBS 150709</strain>
    </source>
</reference>
<dbReference type="InterPro" id="IPR033932">
    <property type="entry name" value="YtcJ-like"/>
</dbReference>
<gene>
    <name evidence="3" type="ORF">PCL_11587</name>
    <name evidence="2" type="ORF">Purlil1_2837</name>
</gene>
<dbReference type="InterPro" id="IPR032466">
    <property type="entry name" value="Metal_Hydrolase"/>
</dbReference>
<evidence type="ECO:0000313" key="3">
    <source>
        <dbReference type="EMBL" id="PWI71493.1"/>
    </source>
</evidence>
<dbReference type="GO" id="GO:0016810">
    <property type="term" value="F:hydrolase activity, acting on carbon-nitrogen (but not peptide) bonds"/>
    <property type="evidence" value="ECO:0007669"/>
    <property type="project" value="InterPro"/>
</dbReference>
<dbReference type="PANTHER" id="PTHR22642:SF20">
    <property type="entry name" value="AMIDOHYDROLASE 3 DOMAIN-CONTAINING PROTEIN"/>
    <property type="match status" value="1"/>
</dbReference>
<accession>A0A2U3EAG7</accession>
<dbReference type="SUPFAM" id="SSF51338">
    <property type="entry name" value="Composite domain of metallo-dependent hydrolases"/>
    <property type="match status" value="1"/>
</dbReference>
<dbReference type="Gene3D" id="3.10.310.70">
    <property type="match status" value="1"/>
</dbReference>
<reference evidence="3 4" key="2">
    <citation type="journal article" date="2016" name="Front. Microbiol.">
        <title>Genome and transcriptome sequences reveal the specific parasitism of the nematophagous Purpureocillium lilacinum 36-1.</title>
        <authorList>
            <person name="Xie J."/>
            <person name="Li S."/>
            <person name="Mo C."/>
            <person name="Xiao X."/>
            <person name="Peng D."/>
            <person name="Wang G."/>
            <person name="Xiao Y."/>
        </authorList>
    </citation>
    <scope>NUCLEOTIDE SEQUENCE [LARGE SCALE GENOMIC DNA]</scope>
    <source>
        <strain evidence="3 4">36-1</strain>
    </source>
</reference>
<sequence>MLLSLRAHSSPITFPQHVAQTSINRKRASQVWNLQCGLRSASESVLVLADCASRRATGIMCTILSNGRFFRAVNAASEDPGFENCLIIDDESGNIKYVGSADNEEVRNAMAVGGAKVHDMGGRVVLPGFIDSHMHLLMTGESLSKLDIGVFKTLQEVRDGIRQYASQNPALPRILCRGWLQASTGGAALASDLDDLDPRPIYISAEDNHSAWLNTAAIKEMGAADMKDPPGGEIHRDQDGNPTGLFSENAAIGIVWPYLSNLSTEEETLGHIQAAFDAYIESGYTGLVELAMDQSSWDALQLFRSKQPNKTLPIPLAVHWLILPRSDQENLEQVDRAIELRKDFNANTNADCRITGIKLICDGVVDSCTAALREPYCPDHCNADPIWSRDALVPVLKRADAAGLQCALHAIGDAAIKIAIDSLETVGNPSGRHRIEHLETCTPEDAERLGPLGIIASVQPVHSDPAILGQWPRLLGAERCKHIFPYGALAKGGARLAIGTDSPTASYKPMPNLYTATTRRSGREPERKEQTTPQFALHMVAAFAAATHGAAYSCFADGRAGSLEVGKDANLAVVDMEWDAERLLEAKVCETWFRGRRIYASGS</sequence>
<dbReference type="Gene3D" id="3.20.20.140">
    <property type="entry name" value="Metal-dependent hydrolases"/>
    <property type="match status" value="1"/>
</dbReference>
<reference evidence="2 5" key="4">
    <citation type="journal article" date="2024" name="Microbiol. Resour. Announc.">
        <title>Genome annotations for the ascomycete fungi Trichoderma harzianum, Trichoderma aggressivum, and Purpureocillium lilacinum.</title>
        <authorList>
            <person name="Beijen E.P.W."/>
            <person name="Ohm R.A."/>
        </authorList>
    </citation>
    <scope>NUCLEOTIDE SEQUENCE [LARGE SCALE GENOMIC DNA]</scope>
    <source>
        <strain evidence="2 5">CBS 150709</strain>
    </source>
</reference>
<dbReference type="CDD" id="cd01300">
    <property type="entry name" value="YtcJ_like"/>
    <property type="match status" value="1"/>
</dbReference>
<dbReference type="PANTHER" id="PTHR22642">
    <property type="entry name" value="IMIDAZOLONEPROPIONASE"/>
    <property type="match status" value="1"/>
</dbReference>
<organism evidence="3 4">
    <name type="scientific">Purpureocillium lilacinum</name>
    <name type="common">Paecilomyces lilacinus</name>
    <dbReference type="NCBI Taxonomy" id="33203"/>
    <lineage>
        <taxon>Eukaryota</taxon>
        <taxon>Fungi</taxon>
        <taxon>Dikarya</taxon>
        <taxon>Ascomycota</taxon>
        <taxon>Pezizomycotina</taxon>
        <taxon>Sordariomycetes</taxon>
        <taxon>Hypocreomycetidae</taxon>
        <taxon>Hypocreales</taxon>
        <taxon>Ophiocordycipitaceae</taxon>
        <taxon>Purpureocillium</taxon>
    </lineage>
</organism>
<dbReference type="InterPro" id="IPR011059">
    <property type="entry name" value="Metal-dep_hydrolase_composite"/>
</dbReference>
<evidence type="ECO:0000313" key="2">
    <source>
        <dbReference type="EMBL" id="KAK4092912.1"/>
    </source>
</evidence>
<evidence type="ECO:0000313" key="5">
    <source>
        <dbReference type="Proteomes" id="UP001287286"/>
    </source>
</evidence>
<dbReference type="SUPFAM" id="SSF51556">
    <property type="entry name" value="Metallo-dependent hydrolases"/>
    <property type="match status" value="1"/>
</dbReference>
<dbReference type="Proteomes" id="UP001287286">
    <property type="component" value="Unassembled WGS sequence"/>
</dbReference>
<keyword evidence="3" id="KW-0378">Hydrolase</keyword>
<keyword evidence="5" id="KW-1185">Reference proteome</keyword>
<reference evidence="3" key="1">
    <citation type="submission" date="2015-05" db="EMBL/GenBank/DDBJ databases">
        <authorList>
            <person name="Wang D.B."/>
            <person name="Wang M."/>
        </authorList>
    </citation>
    <scope>NUCLEOTIDE SEQUENCE</scope>
    <source>
        <strain evidence="3">36-1</strain>
    </source>
</reference>
<dbReference type="InterPro" id="IPR013108">
    <property type="entry name" value="Amidohydro_3"/>
</dbReference>
<dbReference type="EMBL" id="JAWRVI010000007">
    <property type="protein sequence ID" value="KAK4092912.1"/>
    <property type="molecule type" value="Genomic_DNA"/>
</dbReference>
<dbReference type="Proteomes" id="UP000245956">
    <property type="component" value="Unassembled WGS sequence"/>
</dbReference>
<protein>
    <submittedName>
        <fullName evidence="3">Amidohydrolase family protein</fullName>
    </submittedName>
</protein>
<proteinExistence type="predicted"/>
<evidence type="ECO:0000259" key="1">
    <source>
        <dbReference type="Pfam" id="PF07969"/>
    </source>
</evidence>